<dbReference type="RefSeq" id="WP_024863198.1">
    <property type="nucleotide sequence ID" value="NZ_CP024965.1"/>
</dbReference>
<sequence length="455" mass="50998">MDFSYKEIKLGLIKYFVKIEKYKMIKSKEINDLIYFYSNENEYGLIVLAGENYTINLENEELLKILEKVKISNHHAVKILNIVIDNKQNQVTQNENLTVIKCGEGELKNNLKNFYARINLLSIKKNSDQPFFKKATNIDNEEAIKDLPTLDEMRDEFNKFQVNLRANRLTVTWLIIAAFAAVPLIFVLLTMNMGIQSLASLNPNLYSQLQTLLTGGTNFNLTIAGEQGWRVLTYGFATPSSNLITNLVIIGIAGYSLFNVSRLSENTAGPIKMFIAFILAYVLTGFFSSVMLPPSIVTGGLLPVLAILIGITIMSVAMEKTPKATFTRMKLIGPIIILIFVQLMFGNKMQFIAIGVGFASGALIEMIIKKNFKDLNWTHILAAIILLAIIIVPTVFVWVPRYGTPIDMNTLMALKVYLDKDLLNNVDIANNIIQKIGWDAQLRLGTNGVISIIIN</sequence>
<feature type="transmembrane region" description="Helical" evidence="5">
    <location>
        <begin position="380"/>
        <end position="399"/>
    </location>
</feature>
<evidence type="ECO:0000256" key="2">
    <source>
        <dbReference type="ARBA" id="ARBA00022692"/>
    </source>
</evidence>
<accession>A0A2K8NXW4</accession>
<dbReference type="SUPFAM" id="SSF144091">
    <property type="entry name" value="Rhomboid-like"/>
    <property type="match status" value="1"/>
</dbReference>
<dbReference type="KEGG" id="esx:ESOMN_v1c02930"/>
<dbReference type="GO" id="GO:0016020">
    <property type="term" value="C:membrane"/>
    <property type="evidence" value="ECO:0007669"/>
    <property type="project" value="UniProtKB-SubCell"/>
</dbReference>
<feature type="transmembrane region" description="Helical" evidence="5">
    <location>
        <begin position="296"/>
        <end position="317"/>
    </location>
</feature>
<dbReference type="InterPro" id="IPR035952">
    <property type="entry name" value="Rhomboid-like_sf"/>
</dbReference>
<feature type="transmembrane region" description="Helical" evidence="5">
    <location>
        <begin position="329"/>
        <end position="345"/>
    </location>
</feature>
<name>A0A2K8NXW4_9MOLU</name>
<evidence type="ECO:0000256" key="4">
    <source>
        <dbReference type="ARBA" id="ARBA00023136"/>
    </source>
</evidence>
<evidence type="ECO:0000256" key="3">
    <source>
        <dbReference type="ARBA" id="ARBA00022989"/>
    </source>
</evidence>
<keyword evidence="3 5" id="KW-1133">Transmembrane helix</keyword>
<gene>
    <name evidence="6" type="ORF">ESOMN_v1c02930</name>
</gene>
<keyword evidence="2 5" id="KW-0812">Transmembrane</keyword>
<comment type="subcellular location">
    <subcellularLocation>
        <location evidence="1">Membrane</location>
        <topology evidence="1">Multi-pass membrane protein</topology>
    </subcellularLocation>
</comment>
<feature type="transmembrane region" description="Helical" evidence="5">
    <location>
        <begin position="243"/>
        <end position="261"/>
    </location>
</feature>
<evidence type="ECO:0000256" key="5">
    <source>
        <dbReference type="SAM" id="Phobius"/>
    </source>
</evidence>
<feature type="transmembrane region" description="Helical" evidence="5">
    <location>
        <begin position="273"/>
        <end position="290"/>
    </location>
</feature>
<feature type="transmembrane region" description="Helical" evidence="5">
    <location>
        <begin position="171"/>
        <end position="195"/>
    </location>
</feature>
<dbReference type="AlphaFoldDB" id="A0A2K8NXW4"/>
<evidence type="ECO:0000313" key="6">
    <source>
        <dbReference type="EMBL" id="ATZ18675.1"/>
    </source>
</evidence>
<keyword evidence="7" id="KW-1185">Reference proteome</keyword>
<protein>
    <submittedName>
        <fullName evidence="6">Uncharacterized protein</fullName>
    </submittedName>
</protein>
<dbReference type="EMBL" id="CP024965">
    <property type="protein sequence ID" value="ATZ18675.1"/>
    <property type="molecule type" value="Genomic_DNA"/>
</dbReference>
<dbReference type="Proteomes" id="UP000232230">
    <property type="component" value="Chromosome"/>
</dbReference>
<organism evidence="6 7">
    <name type="scientific">Williamsoniiplasma somnilux</name>
    <dbReference type="NCBI Taxonomy" id="215578"/>
    <lineage>
        <taxon>Bacteria</taxon>
        <taxon>Bacillati</taxon>
        <taxon>Mycoplasmatota</taxon>
        <taxon>Mollicutes</taxon>
        <taxon>Entomoplasmatales</taxon>
        <taxon>Williamsoniiplasma</taxon>
    </lineage>
</organism>
<evidence type="ECO:0000313" key="7">
    <source>
        <dbReference type="Proteomes" id="UP000232230"/>
    </source>
</evidence>
<proteinExistence type="predicted"/>
<reference evidence="6 7" key="1">
    <citation type="submission" date="2017-11" db="EMBL/GenBank/DDBJ databases">
        <title>Genome sequence of Entomoplasma somnilux PYAN-1 (ATCC 49194).</title>
        <authorList>
            <person name="Lo W.-S."/>
            <person name="Gasparich G.E."/>
            <person name="Kuo C.-H."/>
        </authorList>
    </citation>
    <scope>NUCLEOTIDE SEQUENCE [LARGE SCALE GENOMIC DNA]</scope>
    <source>
        <strain evidence="6 7">PYAN-1</strain>
    </source>
</reference>
<dbReference type="Gene3D" id="1.20.1540.10">
    <property type="entry name" value="Rhomboid-like"/>
    <property type="match status" value="1"/>
</dbReference>
<keyword evidence="4 5" id="KW-0472">Membrane</keyword>
<evidence type="ECO:0000256" key="1">
    <source>
        <dbReference type="ARBA" id="ARBA00004141"/>
    </source>
</evidence>